<proteinExistence type="predicted"/>
<protein>
    <submittedName>
        <fullName evidence="1">Uncharacterized protein</fullName>
    </submittedName>
</protein>
<reference evidence="2" key="2">
    <citation type="submission" date="2015-01" db="EMBL/GenBank/DDBJ databases">
        <title>Evolutionary Origins and Diversification of the Mycorrhizal Mutualists.</title>
        <authorList>
            <consortium name="DOE Joint Genome Institute"/>
            <consortium name="Mycorrhizal Genomics Consortium"/>
            <person name="Kohler A."/>
            <person name="Kuo A."/>
            <person name="Nagy L.G."/>
            <person name="Floudas D."/>
            <person name="Copeland A."/>
            <person name="Barry K.W."/>
            <person name="Cichocki N."/>
            <person name="Veneault-Fourrey C."/>
            <person name="LaButti K."/>
            <person name="Lindquist E.A."/>
            <person name="Lipzen A."/>
            <person name="Lundell T."/>
            <person name="Morin E."/>
            <person name="Murat C."/>
            <person name="Riley R."/>
            <person name="Ohm R."/>
            <person name="Sun H."/>
            <person name="Tunlid A."/>
            <person name="Henrissat B."/>
            <person name="Grigoriev I.V."/>
            <person name="Hibbett D.S."/>
            <person name="Martin F."/>
        </authorList>
    </citation>
    <scope>NUCLEOTIDE SEQUENCE [LARGE SCALE GENOMIC DNA]</scope>
    <source>
        <strain evidence="2">MUT 4182</strain>
    </source>
</reference>
<dbReference type="EMBL" id="KN822953">
    <property type="protein sequence ID" value="KIO32630.1"/>
    <property type="molecule type" value="Genomic_DNA"/>
</dbReference>
<keyword evidence="2" id="KW-1185">Reference proteome</keyword>
<name>A0A0C3QJT6_9AGAM</name>
<dbReference type="HOGENOM" id="CLU_659207_0_0_1"/>
<accession>A0A0C3QJT6</accession>
<sequence length="454" mass="49887">MLSTSINLPYLGDFGPTPNFMLLDTFEGYSGLLDAQAGLAVFSCSASNRMPLVRDMRTGSVVYFGSSEATQRPQRLLSARILKEYIILIGPWTMEVYPITKIRSLMMARPEDTSPQVAHASQSLVYPGGEMANHVTVLVDPSESSEPSSWNGESGFCLGIYVKRSTNWMRLHVRLGAGSDSSTFTYSIQPLFDTMGLRTVACCWGGSGQRLLLAASYRASIQVICGGAPFDSKFLYPDFEENIVSEWLAVPDGEKDLFAGFAFDEASASSASNAPEEKLHSAKIPLHPDPLWPVLQPLPWPAYDFPDDLIPAAQASSPMIWSTEVDHNFPKMNDPKCYGGARWFVNEALHVPGPASLVMFTVSALAPRGSSTRIIQVAGGRLVAVESDPDLYSYNVKLLAPDIRLAQIPDLLPTSFSVGRAAGVSLNAEYAAVRRYMFWRSQVEDDLRLNLYLW</sequence>
<dbReference type="AlphaFoldDB" id="A0A0C3QJT6"/>
<evidence type="ECO:0000313" key="2">
    <source>
        <dbReference type="Proteomes" id="UP000054248"/>
    </source>
</evidence>
<reference evidence="1 2" key="1">
    <citation type="submission" date="2014-04" db="EMBL/GenBank/DDBJ databases">
        <authorList>
            <consortium name="DOE Joint Genome Institute"/>
            <person name="Kuo A."/>
            <person name="Girlanda M."/>
            <person name="Perotto S."/>
            <person name="Kohler A."/>
            <person name="Nagy L.G."/>
            <person name="Floudas D."/>
            <person name="Copeland A."/>
            <person name="Barry K.W."/>
            <person name="Cichocki N."/>
            <person name="Veneault-Fourrey C."/>
            <person name="LaButti K."/>
            <person name="Lindquist E.A."/>
            <person name="Lipzen A."/>
            <person name="Lundell T."/>
            <person name="Morin E."/>
            <person name="Murat C."/>
            <person name="Sun H."/>
            <person name="Tunlid A."/>
            <person name="Henrissat B."/>
            <person name="Grigoriev I.V."/>
            <person name="Hibbett D.S."/>
            <person name="Martin F."/>
            <person name="Nordberg H.P."/>
            <person name="Cantor M.N."/>
            <person name="Hua S.X."/>
        </authorList>
    </citation>
    <scope>NUCLEOTIDE SEQUENCE [LARGE SCALE GENOMIC DNA]</scope>
    <source>
        <strain evidence="1 2">MUT 4182</strain>
    </source>
</reference>
<organism evidence="1 2">
    <name type="scientific">Tulasnella calospora MUT 4182</name>
    <dbReference type="NCBI Taxonomy" id="1051891"/>
    <lineage>
        <taxon>Eukaryota</taxon>
        <taxon>Fungi</taxon>
        <taxon>Dikarya</taxon>
        <taxon>Basidiomycota</taxon>
        <taxon>Agaricomycotina</taxon>
        <taxon>Agaricomycetes</taxon>
        <taxon>Cantharellales</taxon>
        <taxon>Tulasnellaceae</taxon>
        <taxon>Tulasnella</taxon>
    </lineage>
</organism>
<dbReference type="OrthoDB" id="3254150at2759"/>
<dbReference type="Proteomes" id="UP000054248">
    <property type="component" value="Unassembled WGS sequence"/>
</dbReference>
<gene>
    <name evidence="1" type="ORF">M407DRAFT_18393</name>
</gene>
<evidence type="ECO:0000313" key="1">
    <source>
        <dbReference type="EMBL" id="KIO32630.1"/>
    </source>
</evidence>